<sequence>MDITHIIFDLDGTLVNTIEDIALAMNRALTAYGFTALPLQTYPDLVGWGIHRLAELALASQGVSTAGSDGAALVNRIAQEALARYDEVPLRYSKPYPGVPELLHRLHVDGLVLAVLTNKPDPVAHQVVEGLFPGIEFALIRGDRSGAPKKPDPALSRLVMNAIGAPIPGTLFVGDSVVDVQTAHNVGCPVVGVSWGFRGPTELVAAGADYIIQNPAELYTVLY</sequence>
<evidence type="ECO:0000256" key="4">
    <source>
        <dbReference type="ARBA" id="ARBA00013078"/>
    </source>
</evidence>
<dbReference type="NCBIfam" id="TIGR01549">
    <property type="entry name" value="HAD-SF-IA-v1"/>
    <property type="match status" value="1"/>
</dbReference>
<dbReference type="Gene3D" id="1.10.150.240">
    <property type="entry name" value="Putative phosphatase, domain 2"/>
    <property type="match status" value="1"/>
</dbReference>
<evidence type="ECO:0000256" key="2">
    <source>
        <dbReference type="ARBA" id="ARBA00004818"/>
    </source>
</evidence>
<accession>F8EXB2</accession>
<dbReference type="AlphaFoldDB" id="F8EXB2"/>
<dbReference type="GO" id="GO:0008967">
    <property type="term" value="F:phosphoglycolate phosphatase activity"/>
    <property type="evidence" value="ECO:0007669"/>
    <property type="project" value="UniProtKB-EC"/>
</dbReference>
<dbReference type="PANTHER" id="PTHR43434">
    <property type="entry name" value="PHOSPHOGLYCOLATE PHOSPHATASE"/>
    <property type="match status" value="1"/>
</dbReference>
<dbReference type="GO" id="GO:0006281">
    <property type="term" value="P:DNA repair"/>
    <property type="evidence" value="ECO:0007669"/>
    <property type="project" value="TreeGrafter"/>
</dbReference>
<dbReference type="PANTHER" id="PTHR43434:SF1">
    <property type="entry name" value="PHOSPHOGLYCOLATE PHOSPHATASE"/>
    <property type="match status" value="1"/>
</dbReference>
<comment type="pathway">
    <text evidence="2">Organic acid metabolism; glycolate biosynthesis; glycolate from 2-phosphoglycolate: step 1/1.</text>
</comment>
<evidence type="ECO:0000313" key="5">
    <source>
        <dbReference type="EMBL" id="AEJ18855.1"/>
    </source>
</evidence>
<dbReference type="GO" id="GO:0005829">
    <property type="term" value="C:cytosol"/>
    <property type="evidence" value="ECO:0007669"/>
    <property type="project" value="TreeGrafter"/>
</dbReference>
<dbReference type="InterPro" id="IPR041492">
    <property type="entry name" value="HAD_2"/>
</dbReference>
<gene>
    <name evidence="5" type="ordered locus">Spica_0701</name>
</gene>
<dbReference type="eggNOG" id="COG0546">
    <property type="taxonomic scope" value="Bacteria"/>
</dbReference>
<keyword evidence="6" id="KW-1185">Reference proteome</keyword>
<comment type="similarity">
    <text evidence="3">Belongs to the HAD-like hydrolase superfamily. CbbY/CbbZ/Gph/YieH family.</text>
</comment>
<dbReference type="Proteomes" id="UP000000503">
    <property type="component" value="Chromosome"/>
</dbReference>
<comment type="catalytic activity">
    <reaction evidence="1">
        <text>2-phosphoglycolate + H2O = glycolate + phosphate</text>
        <dbReference type="Rhea" id="RHEA:14369"/>
        <dbReference type="ChEBI" id="CHEBI:15377"/>
        <dbReference type="ChEBI" id="CHEBI:29805"/>
        <dbReference type="ChEBI" id="CHEBI:43474"/>
        <dbReference type="ChEBI" id="CHEBI:58033"/>
        <dbReference type="EC" id="3.1.3.18"/>
    </reaction>
</comment>
<dbReference type="InterPro" id="IPR023198">
    <property type="entry name" value="PGP-like_dom2"/>
</dbReference>
<dbReference type="SFLD" id="SFLDG01129">
    <property type="entry name" value="C1.5:_HAD__Beta-PGM__Phosphata"/>
    <property type="match status" value="1"/>
</dbReference>
<evidence type="ECO:0000313" key="6">
    <source>
        <dbReference type="Proteomes" id="UP000000503"/>
    </source>
</evidence>
<keyword evidence="5" id="KW-0378">Hydrolase</keyword>
<name>F8EXB2_GRAC1</name>
<dbReference type="PRINTS" id="PR00413">
    <property type="entry name" value="HADHALOGNASE"/>
</dbReference>
<protein>
    <recommendedName>
        <fullName evidence="4">phosphoglycolate phosphatase</fullName>
        <ecNumber evidence="4">3.1.3.18</ecNumber>
    </recommendedName>
</protein>
<dbReference type="Pfam" id="PF13419">
    <property type="entry name" value="HAD_2"/>
    <property type="match status" value="1"/>
</dbReference>
<dbReference type="STRING" id="744872.Spica_0701"/>
<dbReference type="SFLD" id="SFLDS00003">
    <property type="entry name" value="Haloacid_Dehalogenase"/>
    <property type="match status" value="1"/>
</dbReference>
<organism evidence="5 6">
    <name type="scientific">Gracilinema caldarium (strain ATCC 51460 / DSM 7334 / H1)</name>
    <name type="common">Treponema caldarium</name>
    <dbReference type="NCBI Taxonomy" id="744872"/>
    <lineage>
        <taxon>Bacteria</taxon>
        <taxon>Pseudomonadati</taxon>
        <taxon>Spirochaetota</taxon>
        <taxon>Spirochaetia</taxon>
        <taxon>Spirochaetales</taxon>
        <taxon>Breznakiellaceae</taxon>
        <taxon>Gracilinema</taxon>
    </lineage>
</organism>
<dbReference type="InterPro" id="IPR050155">
    <property type="entry name" value="HAD-like_hydrolase_sf"/>
</dbReference>
<dbReference type="RefSeq" id="WP_013968167.1">
    <property type="nucleotide sequence ID" value="NC_015732.1"/>
</dbReference>
<reference evidence="6" key="1">
    <citation type="journal article" date="2013" name="Stand. Genomic Sci.">
        <title>Genome sequence of the thermophilic fresh-water bacterium Spirochaeta caldaria type strain (H1(T)), reclassification of Spirochaeta caldaria, Spirochaeta stenostrepta, and Spirochaeta zuelzerae in the genus Treponema as Treponema caldaria comb. nov., Treponema stenostrepta comb. nov., and Treponema zuelzerae comb. nov., and emendation of the genus Treponema.</title>
        <authorList>
            <person name="Abt B."/>
            <person name="Goker M."/>
            <person name="Scheuner C."/>
            <person name="Han C."/>
            <person name="Lu M."/>
            <person name="Misra M."/>
            <person name="Lapidus A."/>
            <person name="Nolan M."/>
            <person name="Lucas S."/>
            <person name="Hammon N."/>
            <person name="Deshpande S."/>
            <person name="Cheng J.F."/>
            <person name="Tapia R."/>
            <person name="Goodwin L.A."/>
            <person name="Pitluck S."/>
            <person name="Liolios K."/>
            <person name="Pagani I."/>
            <person name="Ivanova N."/>
            <person name="Mavromatis K."/>
            <person name="Mikhailova N."/>
            <person name="Huntemann M."/>
            <person name="Pati A."/>
            <person name="Chen A."/>
            <person name="Palaniappan K."/>
            <person name="Land M."/>
            <person name="Hauser L."/>
            <person name="Jeffries C.D."/>
            <person name="Rohde M."/>
            <person name="Spring S."/>
            <person name="Gronow S."/>
            <person name="Detter J.C."/>
            <person name="Bristow J."/>
            <person name="Eisen J.A."/>
            <person name="Markowitz V."/>
            <person name="Hugenholtz P."/>
            <person name="Kyrpides N.C."/>
            <person name="Woyke T."/>
            <person name="Klenk H.P."/>
        </authorList>
    </citation>
    <scope>NUCLEOTIDE SEQUENCE</scope>
    <source>
        <strain evidence="6">ATCC 51460 / DSM 7334 / H1</strain>
    </source>
</reference>
<dbReference type="OrthoDB" id="9807630at2"/>
<dbReference type="Gene3D" id="3.40.50.1000">
    <property type="entry name" value="HAD superfamily/HAD-like"/>
    <property type="match status" value="1"/>
</dbReference>
<dbReference type="InterPro" id="IPR036412">
    <property type="entry name" value="HAD-like_sf"/>
</dbReference>
<dbReference type="KEGG" id="scd:Spica_0701"/>
<dbReference type="EMBL" id="CP002868">
    <property type="protein sequence ID" value="AEJ18855.1"/>
    <property type="molecule type" value="Genomic_DNA"/>
</dbReference>
<dbReference type="HOGENOM" id="CLU_045011_19_1_12"/>
<dbReference type="EC" id="3.1.3.18" evidence="4"/>
<dbReference type="SUPFAM" id="SSF56784">
    <property type="entry name" value="HAD-like"/>
    <property type="match status" value="1"/>
</dbReference>
<evidence type="ECO:0000256" key="3">
    <source>
        <dbReference type="ARBA" id="ARBA00006171"/>
    </source>
</evidence>
<dbReference type="InterPro" id="IPR023214">
    <property type="entry name" value="HAD_sf"/>
</dbReference>
<evidence type="ECO:0000256" key="1">
    <source>
        <dbReference type="ARBA" id="ARBA00000830"/>
    </source>
</evidence>
<dbReference type="InterPro" id="IPR006439">
    <property type="entry name" value="HAD-SF_hydro_IA"/>
</dbReference>
<proteinExistence type="inferred from homology"/>